<dbReference type="InParanoid" id="A0A0C3A6J4"/>
<feature type="region of interest" description="Disordered" evidence="2">
    <location>
        <begin position="86"/>
        <end position="106"/>
    </location>
</feature>
<reference evidence="3 4" key="1">
    <citation type="submission" date="2014-04" db="EMBL/GenBank/DDBJ databases">
        <authorList>
            <consortium name="DOE Joint Genome Institute"/>
            <person name="Kuo A."/>
            <person name="Kohler A."/>
            <person name="Nagy L.G."/>
            <person name="Floudas D."/>
            <person name="Copeland A."/>
            <person name="Barry K.W."/>
            <person name="Cichocki N."/>
            <person name="Veneault-Fourrey C."/>
            <person name="LaButti K."/>
            <person name="Lindquist E.A."/>
            <person name="Lipzen A."/>
            <person name="Lundell T."/>
            <person name="Morin E."/>
            <person name="Murat C."/>
            <person name="Sun H."/>
            <person name="Tunlid A."/>
            <person name="Henrissat B."/>
            <person name="Grigoriev I.V."/>
            <person name="Hibbett D.S."/>
            <person name="Martin F."/>
            <person name="Nordberg H.P."/>
            <person name="Cantor M.N."/>
            <person name="Hua S.X."/>
        </authorList>
    </citation>
    <scope>NUCLEOTIDE SEQUENCE [LARGE SCALE GENOMIC DNA]</scope>
    <source>
        <strain evidence="3 4">Foug A</strain>
    </source>
</reference>
<evidence type="ECO:0000256" key="1">
    <source>
        <dbReference type="SAM" id="Coils"/>
    </source>
</evidence>
<feature type="region of interest" description="Disordered" evidence="2">
    <location>
        <begin position="1"/>
        <end position="22"/>
    </location>
</feature>
<dbReference type="OrthoDB" id="2706629at2759"/>
<feature type="compositionally biased region" description="Low complexity" evidence="2">
    <location>
        <begin position="1"/>
        <end position="15"/>
    </location>
</feature>
<dbReference type="AlphaFoldDB" id="A0A0C3A6J4"/>
<evidence type="ECO:0000313" key="3">
    <source>
        <dbReference type="EMBL" id="KIM60407.1"/>
    </source>
</evidence>
<reference evidence="4" key="2">
    <citation type="submission" date="2015-01" db="EMBL/GenBank/DDBJ databases">
        <title>Evolutionary Origins and Diversification of the Mycorrhizal Mutualists.</title>
        <authorList>
            <consortium name="DOE Joint Genome Institute"/>
            <consortium name="Mycorrhizal Genomics Consortium"/>
            <person name="Kohler A."/>
            <person name="Kuo A."/>
            <person name="Nagy L.G."/>
            <person name="Floudas D."/>
            <person name="Copeland A."/>
            <person name="Barry K.W."/>
            <person name="Cichocki N."/>
            <person name="Veneault-Fourrey C."/>
            <person name="LaButti K."/>
            <person name="Lindquist E.A."/>
            <person name="Lipzen A."/>
            <person name="Lundell T."/>
            <person name="Morin E."/>
            <person name="Murat C."/>
            <person name="Riley R."/>
            <person name="Ohm R."/>
            <person name="Sun H."/>
            <person name="Tunlid A."/>
            <person name="Henrissat B."/>
            <person name="Grigoriev I.V."/>
            <person name="Hibbett D.S."/>
            <person name="Martin F."/>
        </authorList>
    </citation>
    <scope>NUCLEOTIDE SEQUENCE [LARGE SCALE GENOMIC DNA]</scope>
    <source>
        <strain evidence="4">Foug A</strain>
    </source>
</reference>
<accession>A0A0C3A6J4</accession>
<feature type="compositionally biased region" description="Acidic residues" evidence="2">
    <location>
        <begin position="205"/>
        <end position="231"/>
    </location>
</feature>
<keyword evidence="1" id="KW-0175">Coiled coil</keyword>
<dbReference type="STRING" id="1036808.A0A0C3A6J4"/>
<keyword evidence="4" id="KW-1185">Reference proteome</keyword>
<protein>
    <submittedName>
        <fullName evidence="3">Uncharacterized protein</fullName>
    </submittedName>
</protein>
<gene>
    <name evidence="3" type="ORF">SCLCIDRAFT_26619</name>
</gene>
<feature type="coiled-coil region" evidence="1">
    <location>
        <begin position="25"/>
        <end position="82"/>
    </location>
</feature>
<feature type="region of interest" description="Disordered" evidence="2">
    <location>
        <begin position="199"/>
        <end position="231"/>
    </location>
</feature>
<organism evidence="3 4">
    <name type="scientific">Scleroderma citrinum Foug A</name>
    <dbReference type="NCBI Taxonomy" id="1036808"/>
    <lineage>
        <taxon>Eukaryota</taxon>
        <taxon>Fungi</taxon>
        <taxon>Dikarya</taxon>
        <taxon>Basidiomycota</taxon>
        <taxon>Agaricomycotina</taxon>
        <taxon>Agaricomycetes</taxon>
        <taxon>Agaricomycetidae</taxon>
        <taxon>Boletales</taxon>
        <taxon>Sclerodermatineae</taxon>
        <taxon>Sclerodermataceae</taxon>
        <taxon>Scleroderma</taxon>
    </lineage>
</organism>
<evidence type="ECO:0000256" key="2">
    <source>
        <dbReference type="SAM" id="MobiDB-lite"/>
    </source>
</evidence>
<sequence length="231" mass="25781">MSSGNNTDSSNNGNSANKIDWQGLKRVAEEEARKLAKEEAKKKAKEDAQKRAKFQAWWKANLERKAREKAEAMAAAEVMRAQIAQKVGQGEKPKPKPKQCRAASQHVPDEEKMKVKCYFKVSTVTMKRSASSEKCKESEMLVTMVTTSLTKEIKEALGGFSVAGPLTWPDPVTQVLDRQLGEVIVAINCNTRELVWLKGKMDGAQPEETEEEEEKLDDMSDADAESEDMDE</sequence>
<dbReference type="HOGENOM" id="CLU_080791_0_0_1"/>
<proteinExistence type="predicted"/>
<dbReference type="Proteomes" id="UP000053989">
    <property type="component" value="Unassembled WGS sequence"/>
</dbReference>
<evidence type="ECO:0000313" key="4">
    <source>
        <dbReference type="Proteomes" id="UP000053989"/>
    </source>
</evidence>
<name>A0A0C3A6J4_9AGAM</name>
<dbReference type="EMBL" id="KN822062">
    <property type="protein sequence ID" value="KIM60407.1"/>
    <property type="molecule type" value="Genomic_DNA"/>
</dbReference>